<dbReference type="PANTHER" id="PTHR35046">
    <property type="entry name" value="ZINC KNUCKLE (CCHC-TYPE) FAMILY PROTEIN"/>
    <property type="match status" value="1"/>
</dbReference>
<evidence type="ECO:0000313" key="3">
    <source>
        <dbReference type="Proteomes" id="UP000257109"/>
    </source>
</evidence>
<proteinExistence type="predicted"/>
<dbReference type="AlphaFoldDB" id="A0A371EZD1"/>
<gene>
    <name evidence="2" type="ORF">CR513_49370</name>
</gene>
<dbReference type="Pfam" id="PF24626">
    <property type="entry name" value="SH3_Tf2-1"/>
    <property type="match status" value="1"/>
</dbReference>
<organism evidence="2 3">
    <name type="scientific">Mucuna pruriens</name>
    <name type="common">Velvet bean</name>
    <name type="synonym">Dolichos pruriens</name>
    <dbReference type="NCBI Taxonomy" id="157652"/>
    <lineage>
        <taxon>Eukaryota</taxon>
        <taxon>Viridiplantae</taxon>
        <taxon>Streptophyta</taxon>
        <taxon>Embryophyta</taxon>
        <taxon>Tracheophyta</taxon>
        <taxon>Spermatophyta</taxon>
        <taxon>Magnoliopsida</taxon>
        <taxon>eudicotyledons</taxon>
        <taxon>Gunneridae</taxon>
        <taxon>Pentapetalae</taxon>
        <taxon>rosids</taxon>
        <taxon>fabids</taxon>
        <taxon>Fabales</taxon>
        <taxon>Fabaceae</taxon>
        <taxon>Papilionoideae</taxon>
        <taxon>50 kb inversion clade</taxon>
        <taxon>NPAAA clade</taxon>
        <taxon>indigoferoid/millettioid clade</taxon>
        <taxon>Phaseoleae</taxon>
        <taxon>Mucuna</taxon>
    </lineage>
</organism>
<dbReference type="Proteomes" id="UP000257109">
    <property type="component" value="Unassembled WGS sequence"/>
</dbReference>
<dbReference type="InterPro" id="IPR056924">
    <property type="entry name" value="SH3_Tf2-1"/>
</dbReference>
<name>A0A371EZD1_MUCPR</name>
<evidence type="ECO:0000259" key="1">
    <source>
        <dbReference type="Pfam" id="PF24626"/>
    </source>
</evidence>
<evidence type="ECO:0000313" key="2">
    <source>
        <dbReference type="EMBL" id="RDX71303.1"/>
    </source>
</evidence>
<dbReference type="PANTHER" id="PTHR35046:SF9">
    <property type="entry name" value="RNA-DIRECTED DNA POLYMERASE"/>
    <property type="match status" value="1"/>
</dbReference>
<reference evidence="2" key="1">
    <citation type="submission" date="2018-05" db="EMBL/GenBank/DDBJ databases">
        <title>Draft genome of Mucuna pruriens seed.</title>
        <authorList>
            <person name="Nnadi N.E."/>
            <person name="Vos R."/>
            <person name="Hasami M.H."/>
            <person name="Devisetty U.K."/>
            <person name="Aguiy J.C."/>
        </authorList>
    </citation>
    <scope>NUCLEOTIDE SEQUENCE [LARGE SCALE GENOMIC DNA]</scope>
    <source>
        <strain evidence="2">JCA_2017</strain>
    </source>
</reference>
<protein>
    <recommendedName>
        <fullName evidence="1">Tf2-1-like SH3-like domain-containing protein</fullName>
    </recommendedName>
</protein>
<accession>A0A371EZD1</accession>
<feature type="non-terminal residue" evidence="2">
    <location>
        <position position="1"/>
    </location>
</feature>
<sequence>MFPNLRKPKLLPRGDSPFKIIEKANDNANILNMPQSYEGSHTFHVIDLSSFSSTLDSNLRINSIKEWELDKDLVSTQEDIQEDHEAKDSQALNGYVVGFERVKVDAEKVKTSVEDFSTIASSLNKILKKVGFRTLWNKLSTGLLFSTACHTQTYGQTKVTNRTISQLLRSFVVCSHIEKKVKQYAERANKEKIHRVFEEDDLV</sequence>
<dbReference type="EMBL" id="QJKJ01011384">
    <property type="protein sequence ID" value="RDX71303.1"/>
    <property type="molecule type" value="Genomic_DNA"/>
</dbReference>
<dbReference type="OrthoDB" id="909585at2759"/>
<keyword evidence="3" id="KW-1185">Reference proteome</keyword>
<comment type="caution">
    <text evidence="2">The sequence shown here is derived from an EMBL/GenBank/DDBJ whole genome shotgun (WGS) entry which is preliminary data.</text>
</comment>
<feature type="domain" description="Tf2-1-like SH3-like" evidence="1">
    <location>
        <begin position="6"/>
        <end position="51"/>
    </location>
</feature>